<evidence type="ECO:0000313" key="3">
    <source>
        <dbReference type="Proteomes" id="UP000595636"/>
    </source>
</evidence>
<dbReference type="Proteomes" id="UP000595636">
    <property type="component" value="Chromosome"/>
</dbReference>
<reference evidence="2 3" key="1">
    <citation type="submission" date="2020-12" db="EMBL/GenBank/DDBJ databases">
        <title>A novel species.</title>
        <authorList>
            <person name="Li K."/>
        </authorList>
    </citation>
    <scope>NUCLEOTIDE SEQUENCE [LARGE SCALE GENOMIC DNA]</scope>
    <source>
        <strain evidence="2 3">ZYC-3</strain>
    </source>
</reference>
<protein>
    <submittedName>
        <fullName evidence="2">Uncharacterized protein</fullName>
    </submittedName>
</protein>
<evidence type="ECO:0000313" key="2">
    <source>
        <dbReference type="EMBL" id="QQM38122.1"/>
    </source>
</evidence>
<gene>
    <name evidence="2" type="ORF">JEQ17_00465</name>
</gene>
<dbReference type="AlphaFoldDB" id="A0A7T7HZC8"/>
<organism evidence="2 3">
    <name type="scientific">Streptomyces liliifuscus</name>
    <dbReference type="NCBI Taxonomy" id="2797636"/>
    <lineage>
        <taxon>Bacteria</taxon>
        <taxon>Bacillati</taxon>
        <taxon>Actinomycetota</taxon>
        <taxon>Actinomycetes</taxon>
        <taxon>Kitasatosporales</taxon>
        <taxon>Streptomycetaceae</taxon>
        <taxon>Streptomyces</taxon>
    </lineage>
</organism>
<evidence type="ECO:0000256" key="1">
    <source>
        <dbReference type="SAM" id="MobiDB-lite"/>
    </source>
</evidence>
<dbReference type="EMBL" id="CP066831">
    <property type="protein sequence ID" value="QQM38122.1"/>
    <property type="molecule type" value="Genomic_DNA"/>
</dbReference>
<feature type="region of interest" description="Disordered" evidence="1">
    <location>
        <begin position="31"/>
        <end position="56"/>
    </location>
</feature>
<name>A0A7T7HZC8_9ACTN</name>
<dbReference type="RefSeq" id="WP_200393291.1">
    <property type="nucleotide sequence ID" value="NZ_CP066831.1"/>
</dbReference>
<proteinExistence type="predicted"/>
<dbReference type="KEGG" id="slf:JEQ17_00465"/>
<keyword evidence="3" id="KW-1185">Reference proteome</keyword>
<sequence length="56" mass="5876">MAVTYRLTEHAQGLGPAMDALRMWAGAPVNEEGQLLPHTEADEPGHGVSTDCDASA</sequence>
<accession>A0A7T7HZC8</accession>